<proteinExistence type="predicted"/>
<name>A0A1M7L0S7_9FLAO</name>
<dbReference type="Proteomes" id="UP000184121">
    <property type="component" value="Unassembled WGS sequence"/>
</dbReference>
<dbReference type="SUPFAM" id="SSF49464">
    <property type="entry name" value="Carboxypeptidase regulatory domain-like"/>
    <property type="match status" value="1"/>
</dbReference>
<dbReference type="InterPro" id="IPR015915">
    <property type="entry name" value="Kelch-typ_b-propeller"/>
</dbReference>
<gene>
    <name evidence="3" type="ORF">SAMN05444366_3882</name>
</gene>
<dbReference type="SUPFAM" id="SSF117281">
    <property type="entry name" value="Kelch motif"/>
    <property type="match status" value="1"/>
</dbReference>
<dbReference type="SMART" id="SM00612">
    <property type="entry name" value="Kelch"/>
    <property type="match status" value="2"/>
</dbReference>
<dbReference type="OrthoDB" id="996574at2"/>
<reference evidence="4" key="1">
    <citation type="submission" date="2016-11" db="EMBL/GenBank/DDBJ databases">
        <authorList>
            <person name="Varghese N."/>
            <person name="Submissions S."/>
        </authorList>
    </citation>
    <scope>NUCLEOTIDE SEQUENCE [LARGE SCALE GENOMIC DNA]</scope>
    <source>
        <strain evidence="4">DSM 1811</strain>
    </source>
</reference>
<dbReference type="Gene3D" id="2.60.40.1120">
    <property type="entry name" value="Carboxypeptidase-like, regulatory domain"/>
    <property type="match status" value="1"/>
</dbReference>
<evidence type="ECO:0000313" key="4">
    <source>
        <dbReference type="Proteomes" id="UP000184121"/>
    </source>
</evidence>
<dbReference type="EMBL" id="FRBY01000006">
    <property type="protein sequence ID" value="SHM71463.1"/>
    <property type="molecule type" value="Genomic_DNA"/>
</dbReference>
<dbReference type="PANTHER" id="PTHR24412">
    <property type="entry name" value="KELCH PROTEIN"/>
    <property type="match status" value="1"/>
</dbReference>
<keyword evidence="4" id="KW-1185">Reference proteome</keyword>
<protein>
    <submittedName>
        <fullName evidence="3">Kelch motif-containing protein</fullName>
    </submittedName>
</protein>
<evidence type="ECO:0000313" key="3">
    <source>
        <dbReference type="EMBL" id="SHM71463.1"/>
    </source>
</evidence>
<evidence type="ECO:0000256" key="1">
    <source>
        <dbReference type="ARBA" id="ARBA00022441"/>
    </source>
</evidence>
<accession>A0A1M7L0S7</accession>
<dbReference type="Gene3D" id="2.120.10.80">
    <property type="entry name" value="Kelch-type beta propeller"/>
    <property type="match status" value="1"/>
</dbReference>
<organism evidence="3 4">
    <name type="scientific">Flavobacterium saccharophilum</name>
    <dbReference type="NCBI Taxonomy" id="29534"/>
    <lineage>
        <taxon>Bacteria</taxon>
        <taxon>Pseudomonadati</taxon>
        <taxon>Bacteroidota</taxon>
        <taxon>Flavobacteriia</taxon>
        <taxon>Flavobacteriales</taxon>
        <taxon>Flavobacteriaceae</taxon>
        <taxon>Flavobacterium</taxon>
    </lineage>
</organism>
<dbReference type="STRING" id="29534.SAMN05444366_3882"/>
<dbReference type="Pfam" id="PF24681">
    <property type="entry name" value="Kelch_KLHDC2_KLHL20_DRC7"/>
    <property type="match status" value="1"/>
</dbReference>
<dbReference type="InterPro" id="IPR006652">
    <property type="entry name" value="Kelch_1"/>
</dbReference>
<dbReference type="PANTHER" id="PTHR24412:SF489">
    <property type="entry name" value="RING FINGER DOMAIN AND KELCH REPEAT-CONTAINING PROTEIN DDB_G0271372"/>
    <property type="match status" value="1"/>
</dbReference>
<keyword evidence="1" id="KW-0880">Kelch repeat</keyword>
<evidence type="ECO:0000256" key="2">
    <source>
        <dbReference type="ARBA" id="ARBA00022737"/>
    </source>
</evidence>
<dbReference type="AlphaFoldDB" id="A0A1M7L0S7"/>
<dbReference type="Pfam" id="PF13715">
    <property type="entry name" value="CarbopepD_reg_2"/>
    <property type="match status" value="1"/>
</dbReference>
<sequence>MIHKQILILTIVKKLILSLVLLPLLSIAQNIKGTVVSEKTNLPVDDVNVSTFNFTTTTLTNENGEFNFKLPSNFKENDLIEFSHIGFTTLKINLEDLKKLKFKVSLPEKMENLSELTISANYGLKLKSKLAFNTLTPLKKPIASFGSCIKDGKIYIVGGNESYETDALEAIKAKNINSDDPRFLEKYFFEIAYQSSSISYQPDLLIYDIAKDSWTTSEIKFKRRAFNNLNYYDNKLYVLGGKRISKTGKYQYLENEIEVFDLTKQNIKIDKTYPHQASNATSFSYNDNIIVLGGSIKSTENGQKEFTNKAHLYNITSGYWYELADMPIAKETAGTIIDNKIYLIGGNNGKALANIESFDLTTEKWETEGELFSDFDNTAVTSNNGIIYFFGDRKMCVYDTKSKLLKEYLIELSVKASAMHFFDNKLYIAGGNAFINYASLSTANVYSISIDEFESTKPNRIKVLSQGLSLAKSN</sequence>
<dbReference type="InterPro" id="IPR008969">
    <property type="entry name" value="CarboxyPept-like_regulatory"/>
</dbReference>
<keyword evidence="2" id="KW-0677">Repeat</keyword>